<evidence type="ECO:0000313" key="6">
    <source>
        <dbReference type="EMBL" id="PVX76970.1"/>
    </source>
</evidence>
<dbReference type="Gene3D" id="3.90.700.10">
    <property type="entry name" value="Succinate dehydrogenase/fumarate reductase flavoprotein, catalytic domain"/>
    <property type="match status" value="1"/>
</dbReference>
<name>A0ABX5KKU8_9BURK</name>
<dbReference type="SUPFAM" id="SSF56425">
    <property type="entry name" value="Succinate dehydrogenase/fumarate reductase flavoprotein, catalytic domain"/>
    <property type="match status" value="1"/>
</dbReference>
<accession>A0ABX5KKU8</accession>
<proteinExistence type="predicted"/>
<protein>
    <submittedName>
        <fullName evidence="6">Tricarballylate dehydrogenase</fullName>
    </submittedName>
</protein>
<dbReference type="Proteomes" id="UP000245712">
    <property type="component" value="Unassembled WGS sequence"/>
</dbReference>
<evidence type="ECO:0000256" key="3">
    <source>
        <dbReference type="ARBA" id="ARBA00022827"/>
    </source>
</evidence>
<dbReference type="InterPro" id="IPR003953">
    <property type="entry name" value="FAD-dep_OxRdtase_2_FAD-bd"/>
</dbReference>
<organism evidence="6 7">
    <name type="scientific">Paraburkholderia unamae</name>
    <dbReference type="NCBI Taxonomy" id="219649"/>
    <lineage>
        <taxon>Bacteria</taxon>
        <taxon>Pseudomonadati</taxon>
        <taxon>Pseudomonadota</taxon>
        <taxon>Betaproteobacteria</taxon>
        <taxon>Burkholderiales</taxon>
        <taxon>Burkholderiaceae</taxon>
        <taxon>Paraburkholderia</taxon>
    </lineage>
</organism>
<keyword evidence="3" id="KW-0274">FAD</keyword>
<keyword evidence="7" id="KW-1185">Reference proteome</keyword>
<dbReference type="Gene3D" id="3.50.50.60">
    <property type="entry name" value="FAD/NAD(P)-binding domain"/>
    <property type="match status" value="1"/>
</dbReference>
<dbReference type="RefSeq" id="WP_208949014.1">
    <property type="nucleotide sequence ID" value="NZ_QEOB01000015.1"/>
</dbReference>
<dbReference type="PANTHER" id="PTHR43400:SF7">
    <property type="entry name" value="FAD-DEPENDENT OXIDOREDUCTASE 2 FAD BINDING DOMAIN-CONTAINING PROTEIN"/>
    <property type="match status" value="1"/>
</dbReference>
<evidence type="ECO:0000313" key="7">
    <source>
        <dbReference type="Proteomes" id="UP000245712"/>
    </source>
</evidence>
<dbReference type="InterPro" id="IPR050315">
    <property type="entry name" value="FAD-oxidoreductase_2"/>
</dbReference>
<dbReference type="SUPFAM" id="SSF51905">
    <property type="entry name" value="FAD/NAD(P)-binding domain"/>
    <property type="match status" value="1"/>
</dbReference>
<feature type="domain" description="FAD-dependent oxidoreductase 2 FAD-binding" evidence="5">
    <location>
        <begin position="5"/>
        <end position="471"/>
    </location>
</feature>
<dbReference type="EMBL" id="QEOB01000015">
    <property type="protein sequence ID" value="PVX76970.1"/>
    <property type="molecule type" value="Genomic_DNA"/>
</dbReference>
<keyword evidence="2" id="KW-0285">Flavoprotein</keyword>
<comment type="caution">
    <text evidence="6">The sequence shown here is derived from an EMBL/GenBank/DDBJ whole genome shotgun (WGS) entry which is preliminary data.</text>
</comment>
<evidence type="ECO:0000259" key="5">
    <source>
        <dbReference type="Pfam" id="PF00890"/>
    </source>
</evidence>
<keyword evidence="4" id="KW-0560">Oxidoreductase</keyword>
<dbReference type="InterPro" id="IPR027477">
    <property type="entry name" value="Succ_DH/fumarate_Rdtase_cat_sf"/>
</dbReference>
<sequence length="502" mass="54129">MNDCDVIVVGGGNAALCAALSAREQGARVLLLERAPLEQRGGNSAFTGGAFRIAYDGVEDLQQLIPDLQDAERESADFGEYPATQFFEEAVTMSGYRADADVLEQVVDQSLPTMKWLREQGVRFAPIYGRQSFRVGGKHRFWGGLTVEVSGGGYALVETLFARAEAAGVEVRYATRATRLTREHDAWVVGVRTREGEGQLRAGAVVLATGGFHANLAWRAQYLGHNWDLARVRGSRYNTGDGIDMALRAGAVAHGNWSGCHAVFYDLNAPAFGDISLLNQQKNYFTLGIVVNAQGRRFVDEGRDFRNYTYSGMGAHVLTQPGAVAWQVFDARTHDLLPDEYRVKHATRITADSLEALAAKMDGMDAPAFLDTVRAFNAGVNDSVPFNPAERDGRGTQGIDPPKSNWALALDTGPYFAYAVTCGITFTYGGVKVNVNGQVLDESGEPLPALYAAGEMVGGLYYVKYAGGIGLTAGSVVGRAAGAHAARRSMTHNEPARREDVA</sequence>
<dbReference type="NCBIfam" id="NF006130">
    <property type="entry name" value="PRK08274.1"/>
    <property type="match status" value="1"/>
</dbReference>
<dbReference type="Pfam" id="PF00890">
    <property type="entry name" value="FAD_binding_2"/>
    <property type="match status" value="1"/>
</dbReference>
<comment type="cofactor">
    <cofactor evidence="1">
        <name>FAD</name>
        <dbReference type="ChEBI" id="CHEBI:57692"/>
    </cofactor>
</comment>
<reference evidence="6 7" key="1">
    <citation type="submission" date="2018-05" db="EMBL/GenBank/DDBJ databases">
        <title>Genomic Encyclopedia of Type Strains, Phase IV (KMG-V): Genome sequencing to study the core and pangenomes of soil and plant-associated prokaryotes.</title>
        <authorList>
            <person name="Whitman W."/>
        </authorList>
    </citation>
    <scope>NUCLEOTIDE SEQUENCE [LARGE SCALE GENOMIC DNA]</scope>
    <source>
        <strain evidence="6 7">SCZa-39</strain>
    </source>
</reference>
<dbReference type="PANTHER" id="PTHR43400">
    <property type="entry name" value="FUMARATE REDUCTASE"/>
    <property type="match status" value="1"/>
</dbReference>
<gene>
    <name evidence="6" type="ORF">C7402_11529</name>
</gene>
<dbReference type="InterPro" id="IPR036188">
    <property type="entry name" value="FAD/NAD-bd_sf"/>
</dbReference>
<evidence type="ECO:0000256" key="2">
    <source>
        <dbReference type="ARBA" id="ARBA00022630"/>
    </source>
</evidence>
<evidence type="ECO:0000256" key="4">
    <source>
        <dbReference type="ARBA" id="ARBA00023002"/>
    </source>
</evidence>
<evidence type="ECO:0000256" key="1">
    <source>
        <dbReference type="ARBA" id="ARBA00001974"/>
    </source>
</evidence>